<feature type="region of interest" description="Disordered" evidence="1">
    <location>
        <begin position="668"/>
        <end position="699"/>
    </location>
</feature>
<dbReference type="PANTHER" id="PTHR43681:SF1">
    <property type="entry name" value="SARCALUMENIN"/>
    <property type="match status" value="1"/>
</dbReference>
<feature type="domain" description="Dynamin N-terminal" evidence="3">
    <location>
        <begin position="66"/>
        <end position="274"/>
    </location>
</feature>
<keyword evidence="5" id="KW-1185">Reference proteome</keyword>
<evidence type="ECO:0000256" key="1">
    <source>
        <dbReference type="SAM" id="MobiDB-lite"/>
    </source>
</evidence>
<dbReference type="InterPro" id="IPR027417">
    <property type="entry name" value="P-loop_NTPase"/>
</dbReference>
<dbReference type="AlphaFoldDB" id="A0A0S4QV24"/>
<proteinExistence type="predicted"/>
<dbReference type="InterPro" id="IPR051943">
    <property type="entry name" value="TRAFAC_Dynamin-like_GTPase"/>
</dbReference>
<evidence type="ECO:0000256" key="2">
    <source>
        <dbReference type="SAM" id="Phobius"/>
    </source>
</evidence>
<sequence>MTGLGADSNPARPASARPVHPAAGGPSATVRLLDAVAAEAGRRGRPDLQVRLARERGRLVTPDALVVVAGEFKKGKGTLVNALLGAAVCGTDPISTTLVPTMVGYAPHPTATVRRAARSAPGDAPTGGAPPTAAAPAEARSVEDPSVDAVSIEVLHDLVQGPPAATRLAIGSDSDSDSGTGTGSGLGTGSGTGPVSSAQVGVPRQLLAQGLTLLDTPGLNGGLADGHAAATLDAAVSADAVLFVSDAGQELTAPELDLIRRLVRQGGTVLLAITKIDACPHWRRVVAANREHLRRAGLDLTVFPLGAPLRLRALRDHRPDLDTESGYPALVTHLRHEIVAPRRARLERLARATAADALRQLLTELETERAALADPRHDAGDRAAGLAAAVRDASRMGEPAAVWRQELSQQYPEMTLRCRDGLAASIRTLHARAEERITASDPSEQWDELRSWLFQAVNETLLDHRQQIRSEGTTLVDTVTQAFEAAAGPVRELLATAVDRPLPTVEDVRGLEFTQSTGFDLLAQGARGGSVGMVIVSAGGALASIAGLAALTTVLAPVGIGALVMLGRRTIASVRANERRAHQAHAKEAARQYIEQAGRIIAQDATVVCEQLRVSLHQALTGLATELTTEARRNLAAAERAGRETEESHQARLAALDRDIARLRAVTEAASAPGAGDPAGAAGAARAVSTGRAGRGAAR</sequence>
<feature type="transmembrane region" description="Helical" evidence="2">
    <location>
        <begin position="541"/>
        <end position="566"/>
    </location>
</feature>
<reference evidence="5" key="1">
    <citation type="submission" date="2015-11" db="EMBL/GenBank/DDBJ databases">
        <authorList>
            <person name="Varghese N."/>
        </authorList>
    </citation>
    <scope>NUCLEOTIDE SEQUENCE [LARGE SCALE GENOMIC DNA]</scope>
    <source>
        <strain evidence="5">DSM 45899</strain>
    </source>
</reference>
<evidence type="ECO:0000313" key="4">
    <source>
        <dbReference type="EMBL" id="CUU59563.1"/>
    </source>
</evidence>
<keyword evidence="2" id="KW-1133">Transmembrane helix</keyword>
<feature type="compositionally biased region" description="Low complexity" evidence="1">
    <location>
        <begin position="669"/>
        <end position="699"/>
    </location>
</feature>
<keyword evidence="2" id="KW-0472">Membrane</keyword>
<dbReference type="EMBL" id="FAOZ01000029">
    <property type="protein sequence ID" value="CUU59563.1"/>
    <property type="molecule type" value="Genomic_DNA"/>
</dbReference>
<feature type="region of interest" description="Disordered" evidence="1">
    <location>
        <begin position="166"/>
        <end position="198"/>
    </location>
</feature>
<evidence type="ECO:0000313" key="5">
    <source>
        <dbReference type="Proteomes" id="UP000198802"/>
    </source>
</evidence>
<gene>
    <name evidence="4" type="ORF">Ga0074812_12933</name>
</gene>
<accession>A0A0S4QV24</accession>
<feature type="compositionally biased region" description="Gly residues" evidence="1">
    <location>
        <begin position="180"/>
        <end position="192"/>
    </location>
</feature>
<dbReference type="Gene3D" id="3.40.50.300">
    <property type="entry name" value="P-loop containing nucleotide triphosphate hydrolases"/>
    <property type="match status" value="1"/>
</dbReference>
<dbReference type="RefSeq" id="WP_091283736.1">
    <property type="nucleotide sequence ID" value="NZ_FAOZ01000029.1"/>
</dbReference>
<dbReference type="InterPro" id="IPR045063">
    <property type="entry name" value="Dynamin_N"/>
</dbReference>
<protein>
    <submittedName>
        <fullName evidence="4">Dynamin family protein</fullName>
    </submittedName>
</protein>
<keyword evidence="2" id="KW-0812">Transmembrane</keyword>
<name>A0A0S4QV24_9ACTN</name>
<dbReference type="Proteomes" id="UP000198802">
    <property type="component" value="Unassembled WGS sequence"/>
</dbReference>
<organism evidence="4 5">
    <name type="scientific">Parafrankia irregularis</name>
    <dbReference type="NCBI Taxonomy" id="795642"/>
    <lineage>
        <taxon>Bacteria</taxon>
        <taxon>Bacillati</taxon>
        <taxon>Actinomycetota</taxon>
        <taxon>Actinomycetes</taxon>
        <taxon>Frankiales</taxon>
        <taxon>Frankiaceae</taxon>
        <taxon>Parafrankia</taxon>
    </lineage>
</organism>
<dbReference type="PANTHER" id="PTHR43681">
    <property type="entry name" value="TRANSMEMBRANE GTPASE FZO"/>
    <property type="match status" value="1"/>
</dbReference>
<feature type="compositionally biased region" description="Low complexity" evidence="1">
    <location>
        <begin position="120"/>
        <end position="139"/>
    </location>
</feature>
<feature type="region of interest" description="Disordered" evidence="1">
    <location>
        <begin position="1"/>
        <end position="27"/>
    </location>
</feature>
<evidence type="ECO:0000259" key="3">
    <source>
        <dbReference type="Pfam" id="PF00350"/>
    </source>
</evidence>
<feature type="region of interest" description="Disordered" evidence="1">
    <location>
        <begin position="114"/>
        <end position="145"/>
    </location>
</feature>
<dbReference type="SUPFAM" id="SSF52540">
    <property type="entry name" value="P-loop containing nucleoside triphosphate hydrolases"/>
    <property type="match status" value="1"/>
</dbReference>
<dbReference type="Pfam" id="PF00350">
    <property type="entry name" value="Dynamin_N"/>
    <property type="match status" value="1"/>
</dbReference>